<feature type="domain" description="Reverse transcriptase Ty1/copia-type" evidence="1">
    <location>
        <begin position="119"/>
        <end position="240"/>
    </location>
</feature>
<evidence type="ECO:0000259" key="1">
    <source>
        <dbReference type="Pfam" id="PF07727"/>
    </source>
</evidence>
<evidence type="ECO:0000313" key="2">
    <source>
        <dbReference type="EMBL" id="SPC88732.1"/>
    </source>
</evidence>
<protein>
    <recommendedName>
        <fullName evidence="1">Reverse transcriptase Ty1/copia-type domain-containing protein</fullName>
    </recommendedName>
</protein>
<dbReference type="CDD" id="cd09272">
    <property type="entry name" value="RNase_HI_RT_Ty1"/>
    <property type="match status" value="1"/>
</dbReference>
<dbReference type="InterPro" id="IPR043502">
    <property type="entry name" value="DNA/RNA_pol_sf"/>
</dbReference>
<dbReference type="PANTHER" id="PTHR11439:SF467">
    <property type="entry name" value="INTEGRASE CATALYTIC DOMAIN-CONTAINING PROTEIN"/>
    <property type="match status" value="1"/>
</dbReference>
<dbReference type="SUPFAM" id="SSF56672">
    <property type="entry name" value="DNA/RNA polymerases"/>
    <property type="match status" value="1"/>
</dbReference>
<dbReference type="PANTHER" id="PTHR11439">
    <property type="entry name" value="GAG-POL-RELATED RETROTRANSPOSON"/>
    <property type="match status" value="1"/>
</dbReference>
<dbReference type="InterPro" id="IPR013103">
    <property type="entry name" value="RVT_2"/>
</dbReference>
<name>A0A2N9FNA5_FAGSY</name>
<reference evidence="2" key="1">
    <citation type="submission" date="2018-02" db="EMBL/GenBank/DDBJ databases">
        <authorList>
            <person name="Cohen D.B."/>
            <person name="Kent A.D."/>
        </authorList>
    </citation>
    <scope>NUCLEOTIDE SEQUENCE</scope>
</reference>
<gene>
    <name evidence="2" type="ORF">FSB_LOCUS16614</name>
</gene>
<feature type="domain" description="Reverse transcriptase Ty1/copia-type" evidence="1">
    <location>
        <begin position="69"/>
        <end position="117"/>
    </location>
</feature>
<dbReference type="Pfam" id="PF07727">
    <property type="entry name" value="RVT_2"/>
    <property type="match status" value="2"/>
</dbReference>
<accession>A0A2N9FNA5</accession>
<organism evidence="2">
    <name type="scientific">Fagus sylvatica</name>
    <name type="common">Beechnut</name>
    <dbReference type="NCBI Taxonomy" id="28930"/>
    <lineage>
        <taxon>Eukaryota</taxon>
        <taxon>Viridiplantae</taxon>
        <taxon>Streptophyta</taxon>
        <taxon>Embryophyta</taxon>
        <taxon>Tracheophyta</taxon>
        <taxon>Spermatophyta</taxon>
        <taxon>Magnoliopsida</taxon>
        <taxon>eudicotyledons</taxon>
        <taxon>Gunneridae</taxon>
        <taxon>Pentapetalae</taxon>
        <taxon>rosids</taxon>
        <taxon>fabids</taxon>
        <taxon>Fagales</taxon>
        <taxon>Fagaceae</taxon>
        <taxon>Fagus</taxon>
    </lineage>
</organism>
<proteinExistence type="predicted"/>
<dbReference type="EMBL" id="OIVN01001014">
    <property type="protein sequence ID" value="SPC88732.1"/>
    <property type="molecule type" value="Genomic_DNA"/>
</dbReference>
<sequence>MLTAELDLYELEEDEGTLSSLSEGGRLVPRPVIAEDSESGLQPSGTLHSPDRDEWMTAMQKKMSSMDKNNVWEVVDLPPRCKTIENKWVLKVKSKANGLIDRYNASLVAKGYTQRDLELFQMDVKTAFFNGELDEEIYMAQPVGFEVQGHKHKVFHLKRFIYGLKQSSRPWYLRFYGSITSFGFEMIEEDHCMYLKHSKRSILILSLYVDDILLAGNDMDSIVTTKKWLSSNFEMKDMGTYIKKILERFHMHNFKPIDTPMEKGCTLTLDQCPKNDEEKNQMSKVPYASAIGSLMYAMLCTRPDICFAVGMVSRYQSNPGPAHWKAVKRILWYLCGTIDHALCYHGGDLRLIGYNDADWASDKDERKSTSSYAFILGGGAVSWCRATAHAEDVVLLYSDGTSALAYAKDPKYHGKGQTH</sequence>
<dbReference type="AlphaFoldDB" id="A0A2N9FNA5"/>